<dbReference type="EMBL" id="VSRR010008048">
    <property type="protein sequence ID" value="MPC48001.1"/>
    <property type="molecule type" value="Genomic_DNA"/>
</dbReference>
<dbReference type="AlphaFoldDB" id="A0A5B7FKQ6"/>
<evidence type="ECO:0000313" key="2">
    <source>
        <dbReference type="EMBL" id="MPC48001.1"/>
    </source>
</evidence>
<reference evidence="2 3" key="1">
    <citation type="submission" date="2019-05" db="EMBL/GenBank/DDBJ databases">
        <title>Another draft genome of Portunus trituberculatus and its Hox gene families provides insights of decapod evolution.</title>
        <authorList>
            <person name="Jeong J.-H."/>
            <person name="Song I."/>
            <person name="Kim S."/>
            <person name="Choi T."/>
            <person name="Kim D."/>
            <person name="Ryu S."/>
            <person name="Kim W."/>
        </authorList>
    </citation>
    <scope>NUCLEOTIDE SEQUENCE [LARGE SCALE GENOMIC DNA]</scope>
    <source>
        <tissue evidence="2">Muscle</tissue>
    </source>
</reference>
<accession>A0A5B7FKQ6</accession>
<comment type="caution">
    <text evidence="2">The sequence shown here is derived from an EMBL/GenBank/DDBJ whole genome shotgun (WGS) entry which is preliminary data.</text>
</comment>
<dbReference type="Proteomes" id="UP000324222">
    <property type="component" value="Unassembled WGS sequence"/>
</dbReference>
<feature type="compositionally biased region" description="Basic and acidic residues" evidence="1">
    <location>
        <begin position="67"/>
        <end position="84"/>
    </location>
</feature>
<sequence>MCPIVWPCVYPCVPFSTQVCAPVCSCVPLFSLRVPWYTLLYPFVPQCAPVLPESRSCDLSSTPDSQPSRREEELRQPVHLEPPLRGRGRRGHTSTYYLPPLLAAALFHVIQGD</sequence>
<evidence type="ECO:0000313" key="3">
    <source>
        <dbReference type="Proteomes" id="UP000324222"/>
    </source>
</evidence>
<feature type="region of interest" description="Disordered" evidence="1">
    <location>
        <begin position="53"/>
        <end position="92"/>
    </location>
</feature>
<proteinExistence type="predicted"/>
<keyword evidence="3" id="KW-1185">Reference proteome</keyword>
<evidence type="ECO:0000256" key="1">
    <source>
        <dbReference type="SAM" id="MobiDB-lite"/>
    </source>
</evidence>
<name>A0A5B7FKQ6_PORTR</name>
<protein>
    <submittedName>
        <fullName evidence="2">Uncharacterized protein</fullName>
    </submittedName>
</protein>
<feature type="compositionally biased region" description="Polar residues" evidence="1">
    <location>
        <begin position="57"/>
        <end position="66"/>
    </location>
</feature>
<gene>
    <name evidence="2" type="ORF">E2C01_041765</name>
</gene>
<organism evidence="2 3">
    <name type="scientific">Portunus trituberculatus</name>
    <name type="common">Swimming crab</name>
    <name type="synonym">Neptunus trituberculatus</name>
    <dbReference type="NCBI Taxonomy" id="210409"/>
    <lineage>
        <taxon>Eukaryota</taxon>
        <taxon>Metazoa</taxon>
        <taxon>Ecdysozoa</taxon>
        <taxon>Arthropoda</taxon>
        <taxon>Crustacea</taxon>
        <taxon>Multicrustacea</taxon>
        <taxon>Malacostraca</taxon>
        <taxon>Eumalacostraca</taxon>
        <taxon>Eucarida</taxon>
        <taxon>Decapoda</taxon>
        <taxon>Pleocyemata</taxon>
        <taxon>Brachyura</taxon>
        <taxon>Eubrachyura</taxon>
        <taxon>Portunoidea</taxon>
        <taxon>Portunidae</taxon>
        <taxon>Portuninae</taxon>
        <taxon>Portunus</taxon>
    </lineage>
</organism>